<dbReference type="Pfam" id="PF02776">
    <property type="entry name" value="TPP_enzyme_N"/>
    <property type="match status" value="1"/>
</dbReference>
<dbReference type="SUPFAM" id="SSF52518">
    <property type="entry name" value="Thiamin diphosphate-binding fold (THDP-binding)"/>
    <property type="match status" value="2"/>
</dbReference>
<reference evidence="6" key="1">
    <citation type="submission" date="2014-10" db="EMBL/GenBank/DDBJ databases">
        <authorList>
            <person name="Kuske C.R."/>
            <person name="Challacombe J.F."/>
            <person name="Daligault H.E."/>
            <person name="Davenport K.W."/>
            <person name="Johnson S.L."/>
            <person name="Siddaramappa S."/>
            <person name="Petersen J.M."/>
        </authorList>
    </citation>
    <scope>NUCLEOTIDE SEQUENCE [LARGE SCALE GENOMIC DNA]</scope>
    <source>
        <strain evidence="6">CA97-1460</strain>
    </source>
</reference>
<dbReference type="CDD" id="cd02002">
    <property type="entry name" value="TPP_BFDC"/>
    <property type="match status" value="1"/>
</dbReference>
<evidence type="ECO:0000313" key="6">
    <source>
        <dbReference type="Proteomes" id="UP000182521"/>
    </source>
</evidence>
<dbReference type="AlphaFoldDB" id="A0A1J0KSJ6"/>
<feature type="domain" description="Thiamine pyrophosphate enzyme TPP-binding" evidence="3">
    <location>
        <begin position="394"/>
        <end position="518"/>
    </location>
</feature>
<keyword evidence="2" id="KW-0786">Thiamine pyrophosphate</keyword>
<dbReference type="InterPro" id="IPR029035">
    <property type="entry name" value="DHS-like_NAD/FAD-binding_dom"/>
</dbReference>
<dbReference type="CDD" id="cd07035">
    <property type="entry name" value="TPP_PYR_POX_like"/>
    <property type="match status" value="1"/>
</dbReference>
<dbReference type="Gene3D" id="3.40.50.970">
    <property type="match status" value="2"/>
</dbReference>
<dbReference type="KEGG" id="frc:KX01_1099"/>
<protein>
    <recommendedName>
        <fullName evidence="7">Thiamine pyrophosphate enzyme, central domain protein</fullName>
    </recommendedName>
</protein>
<dbReference type="InterPro" id="IPR045229">
    <property type="entry name" value="TPP_enz"/>
</dbReference>
<dbReference type="Proteomes" id="UP000182521">
    <property type="component" value="Chromosome"/>
</dbReference>
<evidence type="ECO:0000256" key="2">
    <source>
        <dbReference type="ARBA" id="ARBA00023052"/>
    </source>
</evidence>
<dbReference type="SUPFAM" id="SSF52467">
    <property type="entry name" value="DHS-like NAD/FAD-binding domain"/>
    <property type="match status" value="1"/>
</dbReference>
<evidence type="ECO:0000313" key="5">
    <source>
        <dbReference type="EMBL" id="APC96733.1"/>
    </source>
</evidence>
<dbReference type="GO" id="GO:0003984">
    <property type="term" value="F:acetolactate synthase activity"/>
    <property type="evidence" value="ECO:0007669"/>
    <property type="project" value="TreeGrafter"/>
</dbReference>
<dbReference type="OrthoDB" id="9773408at2"/>
<dbReference type="GO" id="GO:0044281">
    <property type="term" value="P:small molecule metabolic process"/>
    <property type="evidence" value="ECO:0007669"/>
    <property type="project" value="UniProtKB-ARBA"/>
</dbReference>
<evidence type="ECO:0000259" key="4">
    <source>
        <dbReference type="Pfam" id="PF02776"/>
    </source>
</evidence>
<dbReference type="STRING" id="1542390.KX01_1099"/>
<dbReference type="RefSeq" id="WP_071664021.1">
    <property type="nucleotide sequence ID" value="NZ_CP009654.1"/>
</dbReference>
<gene>
    <name evidence="5" type="ORF">KX01_1099</name>
</gene>
<dbReference type="PANTHER" id="PTHR18968">
    <property type="entry name" value="THIAMINE PYROPHOSPHATE ENZYMES"/>
    <property type="match status" value="1"/>
</dbReference>
<dbReference type="GO" id="GO:0050660">
    <property type="term" value="F:flavin adenine dinucleotide binding"/>
    <property type="evidence" value="ECO:0007669"/>
    <property type="project" value="TreeGrafter"/>
</dbReference>
<dbReference type="Gene3D" id="3.40.50.1220">
    <property type="entry name" value="TPP-binding domain"/>
    <property type="match status" value="1"/>
</dbReference>
<proteinExistence type="inferred from homology"/>
<dbReference type="Pfam" id="PF02775">
    <property type="entry name" value="TPP_enzyme_C"/>
    <property type="match status" value="1"/>
</dbReference>
<organism evidence="5 6">
    <name type="scientific">Francisella frigiditurris</name>
    <dbReference type="NCBI Taxonomy" id="1542390"/>
    <lineage>
        <taxon>Bacteria</taxon>
        <taxon>Pseudomonadati</taxon>
        <taxon>Pseudomonadota</taxon>
        <taxon>Gammaproteobacteria</taxon>
        <taxon>Thiotrichales</taxon>
        <taxon>Francisellaceae</taxon>
        <taxon>Francisella</taxon>
    </lineage>
</organism>
<dbReference type="InterPro" id="IPR011766">
    <property type="entry name" value="TPP_enzyme_TPP-bd"/>
</dbReference>
<sequence length="524" mass="58501">MLKSGKQILNDFFDTFEIEYVFGNPGTTETTFLDVISENKNCEYILGLHESVATGIAAGYALESGKPAVLNIHTYPGLANAMSNMFNAYAAGIPLFVIAGQQNRKHLIHKPILSGNLTELAKTATKVQYEVQHISDLNIALQRCYLESLESKMPTFLSIPMEIYTDKCETGYFKPTKLIDNTQVLDLDEIGNLLDACENRIAFVIDAEVVWSNKVKTNLSEISVKLDADIYLAPFSLKTSIDINASNYKGVLPAVSLEANNLLSNYEIIILLGEKIQSFLHHEKQTIPEESTLIQFSSGNIRTRYDYPFDYVIRGDIGNNLGIIADYFKNKNSKNKSPLVIEEESFNKDSLLFDILNYSARDTPIVIEGSTNQTLLEEITYALKFSKVYYEPRGGALGMAMPLSVGISLHSKKHSICFVGDGGSMYSIHSIWSAARYNIPVIFICIINDEYKILKELWHLQVPETPEQKYVGMDITNPKLDLYSIAKGFGAKTIKADKNSYKNAIDEALKFNGPTFITIPGNEC</sequence>
<dbReference type="InterPro" id="IPR029061">
    <property type="entry name" value="THDP-binding"/>
</dbReference>
<keyword evidence="6" id="KW-1185">Reference proteome</keyword>
<feature type="domain" description="Thiamine pyrophosphate enzyme N-terminal TPP-binding" evidence="4">
    <location>
        <begin position="5"/>
        <end position="107"/>
    </location>
</feature>
<name>A0A1J0KSJ6_9GAMM</name>
<comment type="similarity">
    <text evidence="1">Belongs to the TPP enzyme family.</text>
</comment>
<evidence type="ECO:0008006" key="7">
    <source>
        <dbReference type="Google" id="ProtNLM"/>
    </source>
</evidence>
<dbReference type="EMBL" id="CP009654">
    <property type="protein sequence ID" value="APC96733.1"/>
    <property type="molecule type" value="Genomic_DNA"/>
</dbReference>
<dbReference type="PANTHER" id="PTHR18968:SF133">
    <property type="entry name" value="BENZOYLFORMATE DECARBOXYLASE"/>
    <property type="match status" value="1"/>
</dbReference>
<evidence type="ECO:0000256" key="1">
    <source>
        <dbReference type="ARBA" id="ARBA00007812"/>
    </source>
</evidence>
<dbReference type="GO" id="GO:0030976">
    <property type="term" value="F:thiamine pyrophosphate binding"/>
    <property type="evidence" value="ECO:0007669"/>
    <property type="project" value="InterPro"/>
</dbReference>
<evidence type="ECO:0000259" key="3">
    <source>
        <dbReference type="Pfam" id="PF02775"/>
    </source>
</evidence>
<dbReference type="InterPro" id="IPR012001">
    <property type="entry name" value="Thiamin_PyroP_enz_TPP-bd_dom"/>
</dbReference>
<accession>A0A1J0KSJ6</accession>